<accession>A0ABN3B7H5</accession>
<evidence type="ECO:0000313" key="2">
    <source>
        <dbReference type="EMBL" id="GAA2188198.1"/>
    </source>
</evidence>
<protein>
    <recommendedName>
        <fullName evidence="1">DUF7882 domain-containing protein</fullName>
    </recommendedName>
</protein>
<dbReference type="InterPro" id="IPR057204">
    <property type="entry name" value="DUF7882"/>
</dbReference>
<reference evidence="2 3" key="1">
    <citation type="journal article" date="2019" name="Int. J. Syst. Evol. Microbiol.">
        <title>The Global Catalogue of Microorganisms (GCM) 10K type strain sequencing project: providing services to taxonomists for standard genome sequencing and annotation.</title>
        <authorList>
            <consortium name="The Broad Institute Genomics Platform"/>
            <consortium name="The Broad Institute Genome Sequencing Center for Infectious Disease"/>
            <person name="Wu L."/>
            <person name="Ma J."/>
        </authorList>
    </citation>
    <scope>NUCLEOTIDE SEQUENCE [LARGE SCALE GENOMIC DNA]</scope>
    <source>
        <strain evidence="2 3">JCM 14919</strain>
    </source>
</reference>
<gene>
    <name evidence="2" type="ORF">GCM10009786_16360</name>
</gene>
<proteinExistence type="predicted"/>
<sequence length="117" mass="12906">MGSIRHEGLTTHFDDRLLTHLQIIIVQKLMREESFLMSWKDSMSTGDGRTAIWLSPQTTITFKFVGSRVPEINKKWLLRLGESASSTTGLIVTGEDGELAAAEATGSKYPGNLRPGN</sequence>
<dbReference type="RefSeq" id="WP_346057969.1">
    <property type="nucleotide sequence ID" value="NZ_BAAAOP010000005.1"/>
</dbReference>
<evidence type="ECO:0000259" key="1">
    <source>
        <dbReference type="Pfam" id="PF25355"/>
    </source>
</evidence>
<dbReference type="EMBL" id="BAAAOP010000005">
    <property type="protein sequence ID" value="GAA2188198.1"/>
    <property type="molecule type" value="Genomic_DNA"/>
</dbReference>
<name>A0ABN3B7H5_9MICO</name>
<dbReference type="Proteomes" id="UP001501084">
    <property type="component" value="Unassembled WGS sequence"/>
</dbReference>
<comment type="caution">
    <text evidence="2">The sequence shown here is derived from an EMBL/GenBank/DDBJ whole genome shotgun (WGS) entry which is preliminary data.</text>
</comment>
<keyword evidence="3" id="KW-1185">Reference proteome</keyword>
<evidence type="ECO:0000313" key="3">
    <source>
        <dbReference type="Proteomes" id="UP001501084"/>
    </source>
</evidence>
<dbReference type="Pfam" id="PF25355">
    <property type="entry name" value="DUF7882"/>
    <property type="match status" value="1"/>
</dbReference>
<organism evidence="2 3">
    <name type="scientific">Leucobacter alluvii</name>
    <dbReference type="NCBI Taxonomy" id="340321"/>
    <lineage>
        <taxon>Bacteria</taxon>
        <taxon>Bacillati</taxon>
        <taxon>Actinomycetota</taxon>
        <taxon>Actinomycetes</taxon>
        <taxon>Micrococcales</taxon>
        <taxon>Microbacteriaceae</taxon>
        <taxon>Leucobacter</taxon>
    </lineage>
</organism>
<feature type="domain" description="DUF7882" evidence="1">
    <location>
        <begin position="1"/>
        <end position="94"/>
    </location>
</feature>